<keyword evidence="2" id="KW-0472">Membrane</keyword>
<accession>A0A642URC8</accession>
<dbReference type="Proteomes" id="UP000761534">
    <property type="component" value="Unassembled WGS sequence"/>
</dbReference>
<protein>
    <recommendedName>
        <fullName evidence="5">Pkr1-domain-containing protein</fullName>
    </recommendedName>
</protein>
<evidence type="ECO:0000256" key="1">
    <source>
        <dbReference type="SAM" id="MobiDB-lite"/>
    </source>
</evidence>
<dbReference type="Pfam" id="PF08636">
    <property type="entry name" value="Pkr1"/>
    <property type="match status" value="1"/>
</dbReference>
<evidence type="ECO:0000313" key="4">
    <source>
        <dbReference type="Proteomes" id="UP000761534"/>
    </source>
</evidence>
<keyword evidence="4" id="KW-1185">Reference proteome</keyword>
<dbReference type="VEuPathDB" id="FungiDB:TRICI_006211"/>
<dbReference type="PANTHER" id="PTHR28251:SF1">
    <property type="entry name" value="V-TYPE ATPASE ASSEMBLY FACTOR PKR1"/>
    <property type="match status" value="1"/>
</dbReference>
<comment type="caution">
    <text evidence="3">The sequence shown here is derived from an EMBL/GenBank/DDBJ whole genome shotgun (WGS) entry which is preliminary data.</text>
</comment>
<gene>
    <name evidence="3" type="ORF">TRICI_006211</name>
</gene>
<dbReference type="InterPro" id="IPR013945">
    <property type="entry name" value="Pkr1"/>
</dbReference>
<keyword evidence="2" id="KW-1133">Transmembrane helix</keyword>
<feature type="transmembrane region" description="Helical" evidence="2">
    <location>
        <begin position="47"/>
        <end position="66"/>
    </location>
</feature>
<organism evidence="3 4">
    <name type="scientific">Trichomonascus ciferrii</name>
    <dbReference type="NCBI Taxonomy" id="44093"/>
    <lineage>
        <taxon>Eukaryota</taxon>
        <taxon>Fungi</taxon>
        <taxon>Dikarya</taxon>
        <taxon>Ascomycota</taxon>
        <taxon>Saccharomycotina</taxon>
        <taxon>Dipodascomycetes</taxon>
        <taxon>Dipodascales</taxon>
        <taxon>Trichomonascaceae</taxon>
        <taxon>Trichomonascus</taxon>
        <taxon>Trichomonascus ciferrii complex</taxon>
    </lineage>
</organism>
<name>A0A642URC8_9ASCO</name>
<keyword evidence="2" id="KW-0812">Transmembrane</keyword>
<evidence type="ECO:0000256" key="2">
    <source>
        <dbReference type="SAM" id="Phobius"/>
    </source>
</evidence>
<dbReference type="AlphaFoldDB" id="A0A642URC8"/>
<feature type="transmembrane region" description="Helical" evidence="2">
    <location>
        <begin position="20"/>
        <end position="41"/>
    </location>
</feature>
<dbReference type="EMBL" id="SWFS01000503">
    <property type="protein sequence ID" value="KAA8900339.1"/>
    <property type="molecule type" value="Genomic_DNA"/>
</dbReference>
<evidence type="ECO:0000313" key="3">
    <source>
        <dbReference type="EMBL" id="KAA8900339.1"/>
    </source>
</evidence>
<sequence>MDFVKDLWSSILTPGTNEALLKATHGSFAALLITLVALLAATRNIHYVFLTLIAAGLWASITWFVAEVEREKQRQKENGEAEEPVTEAKSSGKEDSSPKSAPTKRTSKKT</sequence>
<proteinExistence type="predicted"/>
<dbReference type="GO" id="GO:0070072">
    <property type="term" value="P:vacuolar proton-transporting V-type ATPase complex assembly"/>
    <property type="evidence" value="ECO:0007669"/>
    <property type="project" value="InterPro"/>
</dbReference>
<reference evidence="3" key="1">
    <citation type="journal article" date="2019" name="G3 (Bethesda)">
        <title>Genome Assemblies of Two Rare Opportunistic Yeast Pathogens: Diutina rugosa (syn. Candida rugosa) and Trichomonascus ciferrii (syn. Candida ciferrii).</title>
        <authorList>
            <person name="Mixao V."/>
            <person name="Saus E."/>
            <person name="Hansen A.P."/>
            <person name="Lass-Florl C."/>
            <person name="Gabaldon T."/>
        </authorList>
    </citation>
    <scope>NUCLEOTIDE SEQUENCE</scope>
    <source>
        <strain evidence="3">CBS 4856</strain>
    </source>
</reference>
<dbReference type="OrthoDB" id="9626941at2759"/>
<feature type="region of interest" description="Disordered" evidence="1">
    <location>
        <begin position="72"/>
        <end position="110"/>
    </location>
</feature>
<dbReference type="GO" id="GO:0005789">
    <property type="term" value="C:endoplasmic reticulum membrane"/>
    <property type="evidence" value="ECO:0007669"/>
    <property type="project" value="TreeGrafter"/>
</dbReference>
<dbReference type="PANTHER" id="PTHR28251">
    <property type="entry name" value="V-TYPE ATPASE ASSEMBLY FACTOR PKR1"/>
    <property type="match status" value="1"/>
</dbReference>
<evidence type="ECO:0008006" key="5">
    <source>
        <dbReference type="Google" id="ProtNLM"/>
    </source>
</evidence>